<gene>
    <name evidence="1" type="ORF">MILVUS5_LOCUS16112</name>
</gene>
<dbReference type="Proteomes" id="UP001177021">
    <property type="component" value="Unassembled WGS sequence"/>
</dbReference>
<protein>
    <submittedName>
        <fullName evidence="1">Uncharacterized protein</fullName>
    </submittedName>
</protein>
<dbReference type="EMBL" id="CASHSV030000109">
    <property type="protein sequence ID" value="CAJ2647630.1"/>
    <property type="molecule type" value="Genomic_DNA"/>
</dbReference>
<reference evidence="1" key="1">
    <citation type="submission" date="2023-10" db="EMBL/GenBank/DDBJ databases">
        <authorList>
            <person name="Rodriguez Cubillos JULIANA M."/>
            <person name="De Vega J."/>
        </authorList>
    </citation>
    <scope>NUCLEOTIDE SEQUENCE</scope>
</reference>
<evidence type="ECO:0000313" key="2">
    <source>
        <dbReference type="Proteomes" id="UP001177021"/>
    </source>
</evidence>
<keyword evidence="2" id="KW-1185">Reference proteome</keyword>
<proteinExistence type="predicted"/>
<accession>A0ACB0JRP0</accession>
<comment type="caution">
    <text evidence="1">The sequence shown here is derived from an EMBL/GenBank/DDBJ whole genome shotgun (WGS) entry which is preliminary data.</text>
</comment>
<sequence length="448" mass="51127">MEAQKYAFKMKSSTTTTTLKDDSLCLSKNLVPYTLQFLLPIALLPIVLLCIYFYPLFLTKSQTNELHYGTISSPPPPPYPVNNKIKAENNSCDYFNGKWIHDKSGPLYNGTTCGTIKEGQNCMTNGRPDSNYLYYRWKPNECNLPRFEPNTFLQLSKNKHIAFIGDSLARNQFESLLCMLSTVSKPKPVHHKGSHWWHFASHNATLSDYWSPFLVQGDERSKSGPSFNTMHLDRVNERWLKDMDGMDLIFLSFGNWFNVPSIYYENGLVLGCLNCSSFGLNYTDIGFYVPLRKALRTSLNAIIERKRAKGKEISVIVRTFSPTHFDGDWDKAGTCSKTEPYGNGEKKVGEMESEIRRIQTEEVESAKAKANAFGGIRFEVLDVTELALLRPDGHPGAYMKPFPFANGVSEHVQNDCVHWCLPGPIDTWNEIFLEMMKWDWKGQPRSEE</sequence>
<evidence type="ECO:0000313" key="1">
    <source>
        <dbReference type="EMBL" id="CAJ2647630.1"/>
    </source>
</evidence>
<name>A0ACB0JRP0_TRIPR</name>
<organism evidence="1 2">
    <name type="scientific">Trifolium pratense</name>
    <name type="common">Red clover</name>
    <dbReference type="NCBI Taxonomy" id="57577"/>
    <lineage>
        <taxon>Eukaryota</taxon>
        <taxon>Viridiplantae</taxon>
        <taxon>Streptophyta</taxon>
        <taxon>Embryophyta</taxon>
        <taxon>Tracheophyta</taxon>
        <taxon>Spermatophyta</taxon>
        <taxon>Magnoliopsida</taxon>
        <taxon>eudicotyledons</taxon>
        <taxon>Gunneridae</taxon>
        <taxon>Pentapetalae</taxon>
        <taxon>rosids</taxon>
        <taxon>fabids</taxon>
        <taxon>Fabales</taxon>
        <taxon>Fabaceae</taxon>
        <taxon>Papilionoideae</taxon>
        <taxon>50 kb inversion clade</taxon>
        <taxon>NPAAA clade</taxon>
        <taxon>Hologalegina</taxon>
        <taxon>IRL clade</taxon>
        <taxon>Trifolieae</taxon>
        <taxon>Trifolium</taxon>
    </lineage>
</organism>